<dbReference type="Proteomes" id="UP001242480">
    <property type="component" value="Unassembled WGS sequence"/>
</dbReference>
<dbReference type="Pfam" id="PF02746">
    <property type="entry name" value="MR_MLE_N"/>
    <property type="match status" value="1"/>
</dbReference>
<dbReference type="CDD" id="cd03316">
    <property type="entry name" value="MR_like"/>
    <property type="match status" value="1"/>
</dbReference>
<dbReference type="GO" id="GO:0016853">
    <property type="term" value="F:isomerase activity"/>
    <property type="evidence" value="ECO:0007669"/>
    <property type="project" value="UniProtKB-KW"/>
</dbReference>
<dbReference type="RefSeq" id="WP_307271523.1">
    <property type="nucleotide sequence ID" value="NZ_JAUSVX010000003.1"/>
</dbReference>
<sequence length="379" mass="40696">MTIETVRLYHLVAPLPEAIGNALVFFQSRETLLVEVVDRSGVSGWGETWALPRAAAAVIETRLAAAVLGEDPLQVGRLWRRMGARAGAEGVSRMAVAALDMALHDLAARLSGVPLSTMLGGAMRDRVPAYASGPFFKPGGNPYRDFEREVALYLQAGFKAVKLRSGFDPRQDAAVVAGIRRLIGEEATLMVDFNQAYRPRAALDAATRMTEARLLWVEEPTTPQDLEGYRMLAGLLQPALAGGETYTEARTFLPFLASGGMDVLQPDIALCGGLSGVAQVAALAEIHDRPVVPHVWGSSVNLYAALHFVAAQPEMRIGASPPMPYLEYDMGPHPLFDALGRPPINPDGTVTVPDQPGLGISPRPSAFEPLVVMARELVV</sequence>
<dbReference type="Gene3D" id="3.30.390.10">
    <property type="entry name" value="Enolase-like, N-terminal domain"/>
    <property type="match status" value="1"/>
</dbReference>
<protein>
    <submittedName>
        <fullName evidence="5">D-galactarolactone cycloisomerase</fullName>
        <ecNumber evidence="5">5.5.1.-</ecNumber>
    </submittedName>
</protein>
<dbReference type="PANTHER" id="PTHR13794">
    <property type="entry name" value="ENOLASE SUPERFAMILY, MANDELATE RACEMASE"/>
    <property type="match status" value="1"/>
</dbReference>
<dbReference type="InterPro" id="IPR036849">
    <property type="entry name" value="Enolase-like_C_sf"/>
</dbReference>
<accession>A0ABU0J7D0</accession>
<dbReference type="InterPro" id="IPR029065">
    <property type="entry name" value="Enolase_C-like"/>
</dbReference>
<comment type="caution">
    <text evidence="5">The sequence shown here is derived from an EMBL/GenBank/DDBJ whole genome shotgun (WGS) entry which is preliminary data.</text>
</comment>
<dbReference type="InterPro" id="IPR029017">
    <property type="entry name" value="Enolase-like_N"/>
</dbReference>
<evidence type="ECO:0000259" key="4">
    <source>
        <dbReference type="SMART" id="SM00922"/>
    </source>
</evidence>
<gene>
    <name evidence="5" type="ORF">QO011_002195</name>
</gene>
<dbReference type="InterPro" id="IPR013342">
    <property type="entry name" value="Mandelate_racemase_C"/>
</dbReference>
<proteinExistence type="predicted"/>
<keyword evidence="2" id="KW-0479">Metal-binding</keyword>
<dbReference type="SUPFAM" id="SSF54826">
    <property type="entry name" value="Enolase N-terminal domain-like"/>
    <property type="match status" value="1"/>
</dbReference>
<dbReference type="PROSITE" id="PS00909">
    <property type="entry name" value="MR_MLE_2"/>
    <property type="match status" value="1"/>
</dbReference>
<dbReference type="InterPro" id="IPR046945">
    <property type="entry name" value="RHMD-like"/>
</dbReference>
<keyword evidence="3" id="KW-0460">Magnesium</keyword>
<dbReference type="InterPro" id="IPR013341">
    <property type="entry name" value="Mandelate_racemase_N_dom"/>
</dbReference>
<evidence type="ECO:0000256" key="1">
    <source>
        <dbReference type="ARBA" id="ARBA00001946"/>
    </source>
</evidence>
<name>A0ABU0J7D0_9HYPH</name>
<organism evidence="5 6">
    <name type="scientific">Labrys wisconsinensis</name>
    <dbReference type="NCBI Taxonomy" id="425677"/>
    <lineage>
        <taxon>Bacteria</taxon>
        <taxon>Pseudomonadati</taxon>
        <taxon>Pseudomonadota</taxon>
        <taxon>Alphaproteobacteria</taxon>
        <taxon>Hyphomicrobiales</taxon>
        <taxon>Xanthobacteraceae</taxon>
        <taxon>Labrys</taxon>
    </lineage>
</organism>
<dbReference type="SMART" id="SM00922">
    <property type="entry name" value="MR_MLE"/>
    <property type="match status" value="1"/>
</dbReference>
<dbReference type="InterPro" id="IPR018110">
    <property type="entry name" value="Mandel_Rmase/mucon_lact_enz_CS"/>
</dbReference>
<evidence type="ECO:0000256" key="2">
    <source>
        <dbReference type="ARBA" id="ARBA00022723"/>
    </source>
</evidence>
<dbReference type="EC" id="5.5.1.-" evidence="5"/>
<dbReference type="SUPFAM" id="SSF51604">
    <property type="entry name" value="Enolase C-terminal domain-like"/>
    <property type="match status" value="1"/>
</dbReference>
<dbReference type="Gene3D" id="3.20.20.120">
    <property type="entry name" value="Enolase-like C-terminal domain"/>
    <property type="match status" value="1"/>
</dbReference>
<dbReference type="PANTHER" id="PTHR13794:SF58">
    <property type="entry name" value="MITOCHONDRIAL ENOLASE SUPERFAMILY MEMBER 1"/>
    <property type="match status" value="1"/>
</dbReference>
<dbReference type="SFLD" id="SFLDG00179">
    <property type="entry name" value="mandelate_racemase"/>
    <property type="match status" value="1"/>
</dbReference>
<feature type="domain" description="Mandelate racemase/muconate lactonizing enzyme C-terminal" evidence="4">
    <location>
        <begin position="143"/>
        <end position="239"/>
    </location>
</feature>
<keyword evidence="5" id="KW-0413">Isomerase</keyword>
<evidence type="ECO:0000256" key="3">
    <source>
        <dbReference type="ARBA" id="ARBA00022842"/>
    </source>
</evidence>
<dbReference type="Pfam" id="PF13378">
    <property type="entry name" value="MR_MLE_C"/>
    <property type="match status" value="1"/>
</dbReference>
<evidence type="ECO:0000313" key="5">
    <source>
        <dbReference type="EMBL" id="MDQ0469184.1"/>
    </source>
</evidence>
<comment type="cofactor">
    <cofactor evidence="1">
        <name>Mg(2+)</name>
        <dbReference type="ChEBI" id="CHEBI:18420"/>
    </cofactor>
</comment>
<dbReference type="EMBL" id="JAUSVX010000003">
    <property type="protein sequence ID" value="MDQ0469184.1"/>
    <property type="molecule type" value="Genomic_DNA"/>
</dbReference>
<dbReference type="SFLD" id="SFLDS00001">
    <property type="entry name" value="Enolase"/>
    <property type="match status" value="1"/>
</dbReference>
<reference evidence="5 6" key="1">
    <citation type="submission" date="2023-07" db="EMBL/GenBank/DDBJ databases">
        <title>Genomic Encyclopedia of Type Strains, Phase IV (KMG-IV): sequencing the most valuable type-strain genomes for metagenomic binning, comparative biology and taxonomic classification.</title>
        <authorList>
            <person name="Goeker M."/>
        </authorList>
    </citation>
    <scope>NUCLEOTIDE SEQUENCE [LARGE SCALE GENOMIC DNA]</scope>
    <source>
        <strain evidence="5 6">DSM 19619</strain>
    </source>
</reference>
<evidence type="ECO:0000313" key="6">
    <source>
        <dbReference type="Proteomes" id="UP001242480"/>
    </source>
</evidence>
<keyword evidence="6" id="KW-1185">Reference proteome</keyword>